<dbReference type="Pfam" id="PF05685">
    <property type="entry name" value="Uma2"/>
    <property type="match status" value="1"/>
</dbReference>
<feature type="coiled-coil region" evidence="1">
    <location>
        <begin position="195"/>
        <end position="244"/>
    </location>
</feature>
<dbReference type="Proteomes" id="UP000300142">
    <property type="component" value="Unassembled WGS sequence"/>
</dbReference>
<dbReference type="Gene3D" id="3.90.1570.10">
    <property type="entry name" value="tt1808, chain A"/>
    <property type="match status" value="1"/>
</dbReference>
<accession>A0A479ZYF1</accession>
<dbReference type="PANTHER" id="PTHR33352:SF3">
    <property type="entry name" value="SLR1612 PROTEIN"/>
    <property type="match status" value="1"/>
</dbReference>
<organism evidence="3 4">
    <name type="scientific">Sphaerospermopsis reniformis</name>
    <dbReference type="NCBI Taxonomy" id="531300"/>
    <lineage>
        <taxon>Bacteria</taxon>
        <taxon>Bacillati</taxon>
        <taxon>Cyanobacteriota</taxon>
        <taxon>Cyanophyceae</taxon>
        <taxon>Nostocales</taxon>
        <taxon>Aphanizomenonaceae</taxon>
        <taxon>Sphaerospermopsis</taxon>
    </lineage>
</organism>
<protein>
    <recommendedName>
        <fullName evidence="2">Putative restriction endonuclease domain-containing protein</fullName>
    </recommendedName>
</protein>
<sequence length="248" mass="29268">MALTAQEIEALMPDCTELLSDEPEMESSLHYTQLLILVTCLEWLWRDREDFFIGANLTIYYSRQQLKNRDFRGPDFFLVKNTEKRPRASWVIWEENGKYPNLIIELLSDSTAKVDKGLKKQLYANQFHTPEYFWFSPTTLELVGWRLAGSEYEKINPSENGWYWSQELGLYLGIWENKLRYFSVEGKLIPTPEEANLEEIRKVEIERQKVEIERQKVEIERQRADKAENKAAILAQKLRELGIEPDSL</sequence>
<proteinExistence type="predicted"/>
<reference evidence="4" key="1">
    <citation type="submission" date="2019-02" db="EMBL/GenBank/DDBJ databases">
        <title>Draft genome sequence of Sphaerospermopsis reniformis NIES-1949.</title>
        <authorList>
            <person name="Yamaguchi H."/>
            <person name="Suzuki S."/>
            <person name="Kawachi M."/>
        </authorList>
    </citation>
    <scope>NUCLEOTIDE SEQUENCE [LARGE SCALE GENOMIC DNA]</scope>
    <source>
        <strain evidence="4">NIES-1949</strain>
    </source>
</reference>
<keyword evidence="1" id="KW-0175">Coiled coil</keyword>
<dbReference type="InterPro" id="IPR008538">
    <property type="entry name" value="Uma2"/>
</dbReference>
<gene>
    <name evidence="3" type="ORF">SR1949_26480</name>
</gene>
<evidence type="ECO:0000256" key="1">
    <source>
        <dbReference type="SAM" id="Coils"/>
    </source>
</evidence>
<dbReference type="AlphaFoldDB" id="A0A479ZYF1"/>
<comment type="caution">
    <text evidence="3">The sequence shown here is derived from an EMBL/GenBank/DDBJ whole genome shotgun (WGS) entry which is preliminary data.</text>
</comment>
<dbReference type="EMBL" id="BJCE01000083">
    <property type="protein sequence ID" value="GCL37537.1"/>
    <property type="molecule type" value="Genomic_DNA"/>
</dbReference>
<feature type="domain" description="Putative restriction endonuclease" evidence="2">
    <location>
        <begin position="28"/>
        <end position="175"/>
    </location>
</feature>
<keyword evidence="4" id="KW-1185">Reference proteome</keyword>
<dbReference type="PANTHER" id="PTHR33352">
    <property type="entry name" value="SLR1095 PROTEIN"/>
    <property type="match status" value="1"/>
</dbReference>
<dbReference type="SUPFAM" id="SSF52980">
    <property type="entry name" value="Restriction endonuclease-like"/>
    <property type="match status" value="1"/>
</dbReference>
<name>A0A479ZYF1_9CYAN</name>
<dbReference type="InterPro" id="IPR011335">
    <property type="entry name" value="Restrct_endonuc-II-like"/>
</dbReference>
<evidence type="ECO:0000313" key="4">
    <source>
        <dbReference type="Proteomes" id="UP000300142"/>
    </source>
</evidence>
<dbReference type="InterPro" id="IPR012296">
    <property type="entry name" value="Nuclease_put_TT1808"/>
</dbReference>
<evidence type="ECO:0000313" key="3">
    <source>
        <dbReference type="EMBL" id="GCL37537.1"/>
    </source>
</evidence>
<dbReference type="CDD" id="cd06260">
    <property type="entry name" value="DUF820-like"/>
    <property type="match status" value="1"/>
</dbReference>
<dbReference type="RefSeq" id="WP_137667685.1">
    <property type="nucleotide sequence ID" value="NZ_BJCE01000083.1"/>
</dbReference>
<evidence type="ECO:0000259" key="2">
    <source>
        <dbReference type="Pfam" id="PF05685"/>
    </source>
</evidence>